<dbReference type="InterPro" id="IPR003607">
    <property type="entry name" value="HD/PDEase_dom"/>
</dbReference>
<evidence type="ECO:0000256" key="4">
    <source>
        <dbReference type="ARBA" id="ARBA00022695"/>
    </source>
</evidence>
<dbReference type="RefSeq" id="WP_166340361.1">
    <property type="nucleotide sequence ID" value="NZ_CP072829.1"/>
</dbReference>
<evidence type="ECO:0000256" key="1">
    <source>
        <dbReference type="ARBA" id="ARBA00001946"/>
    </source>
</evidence>
<evidence type="ECO:0000313" key="13">
    <source>
        <dbReference type="Proteomes" id="UP000636394"/>
    </source>
</evidence>
<sequence>METERLVPFALPRYAEDALRILEGAGHEAWVVGGFVRDAIMRRPCADIDIASSAPWQEVQRLFEDAGWRTRETGCKHGTITVIREHDAIEVTTFRCDGAYLDARHPDEVTFVRSIEEDLARRDFTMNALAYHPERGLLDPYGGLGDIEAGTIRTVGEADKRFSEDALRMLRGCRFASELDFSIEPETFAAMVRNKGLLGRIAVERVRAELDRLLVGPAAGRVLVDACDAIAAVLPEVVAMKGFEQHTPYHIYDVLEHTARAIDGTAPRLRVRWATLLHDMGKPATFFRDENGRGHFYGHPAVSVAIGRGLLERMLFSSADRDRILALVRWHDDVVPPTPRSVKRLLRRLDGDVELFCDLCELKRGDARGQAPEFSAERIALADALEATLADVLASDEAFSLKQLAVGGSDVLAAGIPQGPAVGSVLEDALQAVIDGEVANDRDALLDFVHRWRDQAYSHKFSEQ</sequence>
<keyword evidence="6" id="KW-0547">Nucleotide-binding</keyword>
<comment type="cofactor">
    <cofactor evidence="1">
        <name>Mg(2+)</name>
        <dbReference type="ChEBI" id="CHEBI:18420"/>
    </cofactor>
</comment>
<dbReference type="CDD" id="cd00077">
    <property type="entry name" value="HDc"/>
    <property type="match status" value="1"/>
</dbReference>
<keyword evidence="13" id="KW-1185">Reference proteome</keyword>
<evidence type="ECO:0000256" key="6">
    <source>
        <dbReference type="ARBA" id="ARBA00022741"/>
    </source>
</evidence>
<dbReference type="SUPFAM" id="SSF81301">
    <property type="entry name" value="Nucleotidyltransferase"/>
    <property type="match status" value="1"/>
</dbReference>
<evidence type="ECO:0000256" key="9">
    <source>
        <dbReference type="RuleBase" id="RU003953"/>
    </source>
</evidence>
<dbReference type="Pfam" id="PF13735">
    <property type="entry name" value="tRNA_NucTran2_2"/>
    <property type="match status" value="1"/>
</dbReference>
<dbReference type="InterPro" id="IPR006674">
    <property type="entry name" value="HD_domain"/>
</dbReference>
<dbReference type="KEGG" id="ebz:J7S26_04770"/>
<dbReference type="Pfam" id="PF12627">
    <property type="entry name" value="PolyA_pol_RNAbd"/>
    <property type="match status" value="1"/>
</dbReference>
<comment type="similarity">
    <text evidence="9">Belongs to the tRNA nucleotidyltransferase/poly(A) polymerase family.</text>
</comment>
<name>A0A9E6MPI7_9ACTN</name>
<dbReference type="Gene3D" id="3.30.460.10">
    <property type="entry name" value="Beta Polymerase, domain 2"/>
    <property type="match status" value="1"/>
</dbReference>
<dbReference type="InterPro" id="IPR002646">
    <property type="entry name" value="PolA_pol_head_dom"/>
</dbReference>
<dbReference type="PROSITE" id="PS51831">
    <property type="entry name" value="HD"/>
    <property type="match status" value="1"/>
</dbReference>
<reference evidence="12" key="2">
    <citation type="submission" date="2021-04" db="EMBL/GenBank/DDBJ databases">
        <title>Novel species in family Eggerthellaceae.</title>
        <authorList>
            <person name="Zhang G."/>
        </authorList>
    </citation>
    <scope>NUCLEOTIDE SEQUENCE</scope>
    <source>
        <strain evidence="12">Zg-886</strain>
    </source>
</reference>
<evidence type="ECO:0000313" key="12">
    <source>
        <dbReference type="EMBL" id="QTU83713.1"/>
    </source>
</evidence>
<keyword evidence="2 9" id="KW-0808">Transferase</keyword>
<organism evidence="12 14">
    <name type="scientific">Xiamenia xianingshaonis</name>
    <dbReference type="NCBI Taxonomy" id="2682776"/>
    <lineage>
        <taxon>Bacteria</taxon>
        <taxon>Bacillati</taxon>
        <taxon>Actinomycetota</taxon>
        <taxon>Coriobacteriia</taxon>
        <taxon>Eggerthellales</taxon>
        <taxon>Eggerthellaceae</taxon>
        <taxon>Xiamenia</taxon>
    </lineage>
</organism>
<dbReference type="AlphaFoldDB" id="A0A9E6MPI7"/>
<keyword evidence="5" id="KW-0479">Metal-binding</keyword>
<evidence type="ECO:0000256" key="2">
    <source>
        <dbReference type="ARBA" id="ARBA00022679"/>
    </source>
</evidence>
<dbReference type="Proteomes" id="UP000671910">
    <property type="component" value="Chromosome"/>
</dbReference>
<dbReference type="PANTHER" id="PTHR46173:SF1">
    <property type="entry name" value="CCA TRNA NUCLEOTIDYLTRANSFERASE 1, MITOCHONDRIAL"/>
    <property type="match status" value="1"/>
</dbReference>
<accession>A0A9E6MPI7</accession>
<evidence type="ECO:0000259" key="10">
    <source>
        <dbReference type="PROSITE" id="PS51831"/>
    </source>
</evidence>
<dbReference type="PANTHER" id="PTHR46173">
    <property type="entry name" value="CCA TRNA NUCLEOTIDYLTRANSFERASE 1, MITOCHONDRIAL"/>
    <property type="match status" value="1"/>
</dbReference>
<feature type="domain" description="HD" evidence="10">
    <location>
        <begin position="247"/>
        <end position="388"/>
    </location>
</feature>
<evidence type="ECO:0000256" key="7">
    <source>
        <dbReference type="ARBA" id="ARBA00022842"/>
    </source>
</evidence>
<dbReference type="Gene3D" id="1.10.3090.10">
    <property type="entry name" value="cca-adding enzyme, domain 2"/>
    <property type="match status" value="1"/>
</dbReference>
<keyword evidence="4" id="KW-0548">Nucleotidyltransferase</keyword>
<dbReference type="CDD" id="cd05398">
    <property type="entry name" value="NT_ClassII-CCAase"/>
    <property type="match status" value="1"/>
</dbReference>
<dbReference type="EMBL" id="CP072829">
    <property type="protein sequence ID" value="QTU83713.1"/>
    <property type="molecule type" value="Genomic_DNA"/>
</dbReference>
<evidence type="ECO:0000313" key="14">
    <source>
        <dbReference type="Proteomes" id="UP000671910"/>
    </source>
</evidence>
<dbReference type="GO" id="GO:0046872">
    <property type="term" value="F:metal ion binding"/>
    <property type="evidence" value="ECO:0007669"/>
    <property type="project" value="UniProtKB-KW"/>
</dbReference>
<gene>
    <name evidence="11" type="ORF">GMI68_09090</name>
    <name evidence="12" type="ORF">J7S26_04770</name>
</gene>
<dbReference type="Gene3D" id="1.10.246.80">
    <property type="match status" value="1"/>
</dbReference>
<proteinExistence type="inferred from homology"/>
<dbReference type="GO" id="GO:0000166">
    <property type="term" value="F:nucleotide binding"/>
    <property type="evidence" value="ECO:0007669"/>
    <property type="project" value="UniProtKB-KW"/>
</dbReference>
<keyword evidence="8 9" id="KW-0694">RNA-binding</keyword>
<evidence type="ECO:0000256" key="8">
    <source>
        <dbReference type="ARBA" id="ARBA00022884"/>
    </source>
</evidence>
<protein>
    <submittedName>
        <fullName evidence="12">HD domain-containing protein</fullName>
    </submittedName>
</protein>
<evidence type="ECO:0000313" key="11">
    <source>
        <dbReference type="EMBL" id="NHM14905.1"/>
    </source>
</evidence>
<dbReference type="InterPro" id="IPR043519">
    <property type="entry name" value="NT_sf"/>
</dbReference>
<dbReference type="SUPFAM" id="SSF81891">
    <property type="entry name" value="Poly A polymerase C-terminal region-like"/>
    <property type="match status" value="1"/>
</dbReference>
<keyword evidence="7" id="KW-0460">Magnesium</keyword>
<keyword evidence="3" id="KW-0819">tRNA processing</keyword>
<dbReference type="Pfam" id="PF01743">
    <property type="entry name" value="PolyA_pol"/>
    <property type="match status" value="1"/>
</dbReference>
<dbReference type="InterPro" id="IPR050264">
    <property type="entry name" value="Bact_CCA-adding_enz_type3_sf"/>
</dbReference>
<dbReference type="Proteomes" id="UP000636394">
    <property type="component" value="Unassembled WGS sequence"/>
</dbReference>
<dbReference type="SMART" id="SM00471">
    <property type="entry name" value="HDc"/>
    <property type="match status" value="1"/>
</dbReference>
<dbReference type="GO" id="GO:0000049">
    <property type="term" value="F:tRNA binding"/>
    <property type="evidence" value="ECO:0007669"/>
    <property type="project" value="TreeGrafter"/>
</dbReference>
<dbReference type="EMBL" id="WPCR01000014">
    <property type="protein sequence ID" value="NHM14905.1"/>
    <property type="molecule type" value="Genomic_DNA"/>
</dbReference>
<dbReference type="GO" id="GO:0008033">
    <property type="term" value="P:tRNA processing"/>
    <property type="evidence" value="ECO:0007669"/>
    <property type="project" value="UniProtKB-KW"/>
</dbReference>
<evidence type="ECO:0000256" key="3">
    <source>
        <dbReference type="ARBA" id="ARBA00022694"/>
    </source>
</evidence>
<dbReference type="GO" id="GO:0016779">
    <property type="term" value="F:nucleotidyltransferase activity"/>
    <property type="evidence" value="ECO:0007669"/>
    <property type="project" value="UniProtKB-KW"/>
</dbReference>
<reference evidence="11 13" key="1">
    <citation type="submission" date="2019-11" db="EMBL/GenBank/DDBJ databases">
        <title>Eggerthellaceae novel genus isolated from the rectal contents of marmort.</title>
        <authorList>
            <person name="Zhang G."/>
        </authorList>
    </citation>
    <scope>NUCLEOTIDE SEQUENCE [LARGE SCALE GENOMIC DNA]</scope>
    <source>
        <strain evidence="11">Zg-886</strain>
        <strain evidence="13">zg-886</strain>
    </source>
</reference>
<evidence type="ECO:0000256" key="5">
    <source>
        <dbReference type="ARBA" id="ARBA00022723"/>
    </source>
</evidence>
<dbReference type="InterPro" id="IPR032828">
    <property type="entry name" value="PolyA_RNA-bd"/>
</dbReference>
<dbReference type="InterPro" id="IPR032810">
    <property type="entry name" value="CCA-adding_enz_C"/>
</dbReference>